<sequence length="110" mass="12432">PQQKWTEGHSMLMSLCRQTDIILQTGSKSVIRSCDHIQSTEANCVPESSQQRPCLYEAEWSSFPGLKEGQQDRITVVTPVTCKASLPTPQLRRSVGEREREWQDGGWLVS</sequence>
<gene>
    <name evidence="1" type="ORF">AMECASPLE_035416</name>
</gene>
<reference evidence="1 2" key="1">
    <citation type="submission" date="2021-06" db="EMBL/GenBank/DDBJ databases">
        <authorList>
            <person name="Palmer J.M."/>
        </authorList>
    </citation>
    <scope>NUCLEOTIDE SEQUENCE [LARGE SCALE GENOMIC DNA]</scope>
    <source>
        <strain evidence="1 2">AS_MEX2019</strain>
        <tissue evidence="1">Muscle</tissue>
    </source>
</reference>
<evidence type="ECO:0000313" key="2">
    <source>
        <dbReference type="Proteomes" id="UP001469553"/>
    </source>
</evidence>
<organism evidence="1 2">
    <name type="scientific">Ameca splendens</name>
    <dbReference type="NCBI Taxonomy" id="208324"/>
    <lineage>
        <taxon>Eukaryota</taxon>
        <taxon>Metazoa</taxon>
        <taxon>Chordata</taxon>
        <taxon>Craniata</taxon>
        <taxon>Vertebrata</taxon>
        <taxon>Euteleostomi</taxon>
        <taxon>Actinopterygii</taxon>
        <taxon>Neopterygii</taxon>
        <taxon>Teleostei</taxon>
        <taxon>Neoteleostei</taxon>
        <taxon>Acanthomorphata</taxon>
        <taxon>Ovalentaria</taxon>
        <taxon>Atherinomorphae</taxon>
        <taxon>Cyprinodontiformes</taxon>
        <taxon>Goodeidae</taxon>
        <taxon>Ameca</taxon>
    </lineage>
</organism>
<feature type="non-terminal residue" evidence="1">
    <location>
        <position position="1"/>
    </location>
</feature>
<dbReference type="EMBL" id="JAHRIP010080496">
    <property type="protein sequence ID" value="MEQ2312847.1"/>
    <property type="molecule type" value="Genomic_DNA"/>
</dbReference>
<keyword evidence="2" id="KW-1185">Reference proteome</keyword>
<feature type="non-terminal residue" evidence="1">
    <location>
        <position position="110"/>
    </location>
</feature>
<protein>
    <submittedName>
        <fullName evidence="1">Uncharacterized protein</fullName>
    </submittedName>
</protein>
<accession>A0ABV1A4D2</accession>
<dbReference type="Proteomes" id="UP001469553">
    <property type="component" value="Unassembled WGS sequence"/>
</dbReference>
<evidence type="ECO:0000313" key="1">
    <source>
        <dbReference type="EMBL" id="MEQ2312847.1"/>
    </source>
</evidence>
<comment type="caution">
    <text evidence="1">The sequence shown here is derived from an EMBL/GenBank/DDBJ whole genome shotgun (WGS) entry which is preliminary data.</text>
</comment>
<proteinExistence type="predicted"/>
<name>A0ABV1A4D2_9TELE</name>